<keyword evidence="2" id="KW-1185">Reference proteome</keyword>
<protein>
    <submittedName>
        <fullName evidence="1">Uncharacterized protein</fullName>
    </submittedName>
</protein>
<evidence type="ECO:0000313" key="1">
    <source>
        <dbReference type="EMBL" id="CAI5765887.1"/>
    </source>
</evidence>
<accession>A0AA35JTJ4</accession>
<proteinExistence type="predicted"/>
<name>A0AA35JTJ4_9SAUR</name>
<organism evidence="1 2">
    <name type="scientific">Podarcis lilfordi</name>
    <name type="common">Lilford's wall lizard</name>
    <dbReference type="NCBI Taxonomy" id="74358"/>
    <lineage>
        <taxon>Eukaryota</taxon>
        <taxon>Metazoa</taxon>
        <taxon>Chordata</taxon>
        <taxon>Craniata</taxon>
        <taxon>Vertebrata</taxon>
        <taxon>Euteleostomi</taxon>
        <taxon>Lepidosauria</taxon>
        <taxon>Squamata</taxon>
        <taxon>Bifurcata</taxon>
        <taxon>Unidentata</taxon>
        <taxon>Episquamata</taxon>
        <taxon>Laterata</taxon>
        <taxon>Lacertibaenia</taxon>
        <taxon>Lacertidae</taxon>
        <taxon>Podarcis</taxon>
    </lineage>
</organism>
<dbReference type="EMBL" id="OX395127">
    <property type="protein sequence ID" value="CAI5765887.1"/>
    <property type="molecule type" value="Genomic_DNA"/>
</dbReference>
<sequence>MRGEKRVPCQIALQNYLLTSQLRVSFQASTYLPRAEVNWHCHLPTSTPSRVLVCAIKCEQQLQGPVSMEVPLKLQLPLACRGRSNIVESYSCITETE</sequence>
<evidence type="ECO:0000313" key="2">
    <source>
        <dbReference type="Proteomes" id="UP001178461"/>
    </source>
</evidence>
<gene>
    <name evidence="1" type="ORF">PODLI_1B008369</name>
</gene>
<reference evidence="1" key="1">
    <citation type="submission" date="2022-12" db="EMBL/GenBank/DDBJ databases">
        <authorList>
            <person name="Alioto T."/>
            <person name="Alioto T."/>
            <person name="Gomez Garrido J."/>
        </authorList>
    </citation>
    <scope>NUCLEOTIDE SEQUENCE</scope>
</reference>
<dbReference type="Proteomes" id="UP001178461">
    <property type="component" value="Chromosome 2"/>
</dbReference>
<dbReference type="AlphaFoldDB" id="A0AA35JTJ4"/>